<evidence type="ECO:0000313" key="8">
    <source>
        <dbReference type="EMBL" id="SHE33114.1"/>
    </source>
</evidence>
<evidence type="ECO:0000313" key="9">
    <source>
        <dbReference type="Proteomes" id="UP000184088"/>
    </source>
</evidence>
<protein>
    <recommendedName>
        <fullName evidence="3">CRISPR system Cms protein Csm5</fullName>
    </recommendedName>
    <alternativeName>
        <fullName evidence="6">CRISPR type III A-associated protein Csm5</fullName>
    </alternativeName>
</protein>
<dbReference type="GO" id="GO:0051607">
    <property type="term" value="P:defense response to virus"/>
    <property type="evidence" value="ECO:0007669"/>
    <property type="project" value="UniProtKB-KW"/>
</dbReference>
<keyword evidence="4" id="KW-0694">RNA-binding</keyword>
<organism evidence="8 9">
    <name type="scientific">Caldanaerobius fijiensis DSM 17918</name>
    <dbReference type="NCBI Taxonomy" id="1121256"/>
    <lineage>
        <taxon>Bacteria</taxon>
        <taxon>Bacillati</taxon>
        <taxon>Bacillota</taxon>
        <taxon>Clostridia</taxon>
        <taxon>Thermoanaerobacterales</taxon>
        <taxon>Thermoanaerobacteraceae</taxon>
        <taxon>Caldanaerobius</taxon>
    </lineage>
</organism>
<evidence type="ECO:0000256" key="2">
    <source>
        <dbReference type="ARBA" id="ARBA00006680"/>
    </source>
</evidence>
<dbReference type="NCBIfam" id="TIGR01899">
    <property type="entry name" value="cas_TM1807_csm5"/>
    <property type="match status" value="1"/>
</dbReference>
<proteinExistence type="inferred from homology"/>
<dbReference type="GO" id="GO:0003723">
    <property type="term" value="F:RNA binding"/>
    <property type="evidence" value="ECO:0007669"/>
    <property type="project" value="UniProtKB-KW"/>
</dbReference>
<evidence type="ECO:0000259" key="7">
    <source>
        <dbReference type="Pfam" id="PF03787"/>
    </source>
</evidence>
<dbReference type="Proteomes" id="UP000184088">
    <property type="component" value="Unassembled WGS sequence"/>
</dbReference>
<feature type="domain" description="CRISPR type III-associated protein" evidence="7">
    <location>
        <begin position="4"/>
        <end position="273"/>
    </location>
</feature>
<dbReference type="OrthoDB" id="24360at2"/>
<dbReference type="InterPro" id="IPR005537">
    <property type="entry name" value="RAMP_III_fam"/>
</dbReference>
<dbReference type="RefSeq" id="WP_073341106.1">
    <property type="nucleotide sequence ID" value="NZ_FQVH01000001.1"/>
</dbReference>
<dbReference type="AlphaFoldDB" id="A0A1M4SLF8"/>
<keyword evidence="9" id="KW-1185">Reference proteome</keyword>
<evidence type="ECO:0000256" key="3">
    <source>
        <dbReference type="ARBA" id="ARBA00016113"/>
    </source>
</evidence>
<dbReference type="Pfam" id="PF03787">
    <property type="entry name" value="RAMPs"/>
    <property type="match status" value="1"/>
</dbReference>
<gene>
    <name evidence="8" type="ORF">SAMN02746089_00071</name>
</gene>
<comment type="similarity">
    <text evidence="2">Belongs to the CRISPR-associated Csm5 family.</text>
</comment>
<accession>A0A1M4SLF8</accession>
<dbReference type="EMBL" id="FQVH01000001">
    <property type="protein sequence ID" value="SHE33114.1"/>
    <property type="molecule type" value="Genomic_DNA"/>
</dbReference>
<evidence type="ECO:0000256" key="6">
    <source>
        <dbReference type="ARBA" id="ARBA00031720"/>
    </source>
</evidence>
<evidence type="ECO:0000256" key="5">
    <source>
        <dbReference type="ARBA" id="ARBA00023118"/>
    </source>
</evidence>
<evidence type="ECO:0000256" key="4">
    <source>
        <dbReference type="ARBA" id="ARBA00022884"/>
    </source>
</evidence>
<dbReference type="PANTHER" id="PTHR38007:SF1">
    <property type="entry name" value="CRISPR SYSTEM CMS PROTEIN CSM5"/>
    <property type="match status" value="1"/>
</dbReference>
<reference evidence="8 9" key="1">
    <citation type="submission" date="2016-11" db="EMBL/GenBank/DDBJ databases">
        <authorList>
            <person name="Jaros S."/>
            <person name="Januszkiewicz K."/>
            <person name="Wedrychowicz H."/>
        </authorList>
    </citation>
    <scope>NUCLEOTIDE SEQUENCE [LARGE SCALE GENOMIC DNA]</scope>
    <source>
        <strain evidence="8 9">DSM 17918</strain>
    </source>
</reference>
<keyword evidence="5" id="KW-0051">Antiviral defense</keyword>
<dbReference type="STRING" id="1121256.SAMN02746089_00071"/>
<evidence type="ECO:0000256" key="1">
    <source>
        <dbReference type="ARBA" id="ARBA00003088"/>
    </source>
</evidence>
<name>A0A1M4SLF8_9THEO</name>
<dbReference type="InterPro" id="IPR010173">
    <property type="entry name" value="CRISPR-assoc_Csm5"/>
</dbReference>
<sequence>MRYELEVISPLNIGNGTRIKDFEYFFRNGRVEYIDIYKLIKDISKSSIKVDYLISSFDRVGFRWDEVKERIGLKSWDKYISVVLEASGITNVRGEIVPVIRSAGRPYIPGSSIKGALRCSITRGIWRDVGMYYREQVDYAIREKNNNLKYRLDPQKLDDIAEEKVFGKPHNSPFRYLKISDSDILSNDSLNIYEVKIMNICNDKIKWFSLNKNHDRSQEALSIYIEAFKRGTKTYGSINSGLDKKIYDSFIITEGKIVNYEIIKMLKTLIGEDIKRYIEEEIAFFMKYGPSEIVDFYKDIKIRNDKLKENEIMIQVGFATGYLSKTIGNYLNKGVKDIEKLRLVMPRTKVYTTLFPKTRRIIFRNGKPDCVPGWIKLTFEGW</sequence>
<dbReference type="PANTHER" id="PTHR38007">
    <property type="entry name" value="CRISPR SYSTEM CMS PROTEIN CSM5"/>
    <property type="match status" value="1"/>
</dbReference>
<comment type="function">
    <text evidence="1">This subunit might be involved in maturation of a crRNA intermediate to its mature form.</text>
</comment>